<comment type="caution">
    <text evidence="8">The sequence shown here is derived from an EMBL/GenBank/DDBJ whole genome shotgun (WGS) entry which is preliminary data.</text>
</comment>
<evidence type="ECO:0000313" key="9">
    <source>
        <dbReference type="EMBL" id="KTB02916.1"/>
    </source>
</evidence>
<gene>
    <name evidence="9" type="ORF">AO440_004756</name>
    <name evidence="8" type="ORF">AO440_005287</name>
</gene>
<evidence type="ECO:0000256" key="3">
    <source>
        <dbReference type="ARBA" id="ARBA00010707"/>
    </source>
</evidence>
<organism evidence="8 10">
    <name type="scientific">Candida glabrata</name>
    <name type="common">Yeast</name>
    <name type="synonym">Torulopsis glabrata</name>
    <dbReference type="NCBI Taxonomy" id="5478"/>
    <lineage>
        <taxon>Eukaryota</taxon>
        <taxon>Fungi</taxon>
        <taxon>Dikarya</taxon>
        <taxon>Ascomycota</taxon>
        <taxon>Saccharomycotina</taxon>
        <taxon>Saccharomycetes</taxon>
        <taxon>Saccharomycetales</taxon>
        <taxon>Saccharomycetaceae</taxon>
        <taxon>Nakaseomyces</taxon>
    </lineage>
</organism>
<feature type="region of interest" description="Disordered" evidence="7">
    <location>
        <begin position="1"/>
        <end position="58"/>
    </location>
</feature>
<feature type="compositionally biased region" description="Polar residues" evidence="7">
    <location>
        <begin position="41"/>
        <end position="53"/>
    </location>
</feature>
<dbReference type="VEuPathDB" id="FungiDB:CAGL0L10736g"/>
<evidence type="ECO:0000256" key="7">
    <source>
        <dbReference type="SAM" id="MobiDB-lite"/>
    </source>
</evidence>
<keyword evidence="5" id="KW-0472">Membrane</keyword>
<accession>A0A0W0DAD2</accession>
<dbReference type="VEuPathDB" id="FungiDB:GWK60_L14707"/>
<protein>
    <recommendedName>
        <fullName evidence="4">Inheritance of peroxisomes protein 1</fullName>
    </recommendedName>
</protein>
<dbReference type="EMBL" id="LLZZ01000122">
    <property type="protein sequence ID" value="KTB02916.1"/>
    <property type="molecule type" value="Genomic_DNA"/>
</dbReference>
<evidence type="ECO:0000256" key="2">
    <source>
        <dbReference type="ARBA" id="ARBA00004421"/>
    </source>
</evidence>
<dbReference type="GO" id="GO:0005780">
    <property type="term" value="C:extrinsic component of intraperoxisomal membrane"/>
    <property type="evidence" value="ECO:0007669"/>
    <property type="project" value="InterPro"/>
</dbReference>
<dbReference type="GO" id="GO:0030674">
    <property type="term" value="F:protein-macromolecule adaptor activity"/>
    <property type="evidence" value="ECO:0007669"/>
    <property type="project" value="EnsemblFungi"/>
</dbReference>
<evidence type="ECO:0000256" key="5">
    <source>
        <dbReference type="ARBA" id="ARBA00023136"/>
    </source>
</evidence>
<comment type="similarity">
    <text evidence="3">Belongs to the INP1 family.</text>
</comment>
<dbReference type="Pfam" id="PF12634">
    <property type="entry name" value="Inp1"/>
    <property type="match status" value="1"/>
</dbReference>
<dbReference type="GO" id="GO:0045033">
    <property type="term" value="P:peroxisome inheritance"/>
    <property type="evidence" value="ECO:0007669"/>
    <property type="project" value="EnsemblFungi"/>
</dbReference>
<evidence type="ECO:0000256" key="4">
    <source>
        <dbReference type="ARBA" id="ARBA00021397"/>
    </source>
</evidence>
<sequence length="342" mass="39212">MSTVKQRTRTEGKPQYPLMQSIKDTLKLKGTKRTNSEKKVSTLNDKSGSPIKSNNERRNGITRKVNGSKRLSAQRVALFKYNNVQVFNYVRNGSNSRKSSMSSLNSSGTVVMCNEYDSELTNLKPQMLIGKGVLELYQIKTPAALDRKEQTMNYISLGRGGQIVHPILPKLKITKLRNENFKYLITFSNPERYWQIEFLQINGQLHDELLKITDEFESIISSVCIFIDENITKLASLKSNKTPPNNVNTLDQIKEKVQTATENDDDEAEELDYLLEDPIEQESTSSFEYDVPTDLTEVFQRTMGRINSNGSRRYSSVPQFSHRRSMIRRSMSLFPEHEGRFS</sequence>
<dbReference type="PRINTS" id="PR02103">
    <property type="entry name" value="INPROXISOME1"/>
</dbReference>
<keyword evidence="6" id="KW-0576">Peroxisome</keyword>
<comment type="function">
    <text evidence="1">Required for peroxisome inheritance.</text>
</comment>
<dbReference type="EMBL" id="LLZZ01000155">
    <property type="protein sequence ID" value="KTA97942.1"/>
    <property type="molecule type" value="Genomic_DNA"/>
</dbReference>
<dbReference type="InterPro" id="IPR024758">
    <property type="entry name" value="Inp1"/>
</dbReference>
<evidence type="ECO:0000256" key="6">
    <source>
        <dbReference type="ARBA" id="ARBA00023140"/>
    </source>
</evidence>
<dbReference type="VEuPathDB" id="FungiDB:GVI51_L10681"/>
<dbReference type="AlphaFoldDB" id="A0A0W0DAD2"/>
<reference evidence="8 10" key="1">
    <citation type="submission" date="2015-10" db="EMBL/GenBank/DDBJ databases">
        <title>Draft genomes sequences of Candida glabrata isolates 1A, 1B, 2A, 2B, 3A and 3B.</title>
        <authorList>
            <person name="Haavelsrud O.E."/>
            <person name="Gaustad P."/>
        </authorList>
    </citation>
    <scope>NUCLEOTIDE SEQUENCE [LARGE SCALE GENOMIC DNA]</scope>
    <source>
        <strain evidence="8">910700640</strain>
    </source>
</reference>
<evidence type="ECO:0000256" key="1">
    <source>
        <dbReference type="ARBA" id="ARBA00003594"/>
    </source>
</evidence>
<dbReference type="VEuPathDB" id="FungiDB:B1J91_L10736g"/>
<comment type="subcellular location">
    <subcellularLocation>
        <location evidence="2">Peroxisome membrane</location>
        <topology evidence="2">Peripheral membrane protein</topology>
    </subcellularLocation>
</comment>
<dbReference type="Proteomes" id="UP000054886">
    <property type="component" value="Unassembled WGS sequence"/>
</dbReference>
<evidence type="ECO:0000313" key="10">
    <source>
        <dbReference type="Proteomes" id="UP000054886"/>
    </source>
</evidence>
<evidence type="ECO:0000313" key="8">
    <source>
        <dbReference type="EMBL" id="KTA97942.1"/>
    </source>
</evidence>
<proteinExistence type="inferred from homology"/>
<name>A0A0W0DAD2_CANGB</name>